<proteinExistence type="predicted"/>
<protein>
    <submittedName>
        <fullName evidence="1">Uncharacterized protein</fullName>
    </submittedName>
</protein>
<dbReference type="Proteomes" id="UP001164250">
    <property type="component" value="Chromosome 10"/>
</dbReference>
<comment type="caution">
    <text evidence="1">The sequence shown here is derived from an EMBL/GenBank/DDBJ whole genome shotgun (WGS) entry which is preliminary data.</text>
</comment>
<evidence type="ECO:0000313" key="2">
    <source>
        <dbReference type="Proteomes" id="UP001164250"/>
    </source>
</evidence>
<dbReference type="EMBL" id="CM047906">
    <property type="protein sequence ID" value="KAJ0085501.1"/>
    <property type="molecule type" value="Genomic_DNA"/>
</dbReference>
<organism evidence="1 2">
    <name type="scientific">Pistacia atlantica</name>
    <dbReference type="NCBI Taxonomy" id="434234"/>
    <lineage>
        <taxon>Eukaryota</taxon>
        <taxon>Viridiplantae</taxon>
        <taxon>Streptophyta</taxon>
        <taxon>Embryophyta</taxon>
        <taxon>Tracheophyta</taxon>
        <taxon>Spermatophyta</taxon>
        <taxon>Magnoliopsida</taxon>
        <taxon>eudicotyledons</taxon>
        <taxon>Gunneridae</taxon>
        <taxon>Pentapetalae</taxon>
        <taxon>rosids</taxon>
        <taxon>malvids</taxon>
        <taxon>Sapindales</taxon>
        <taxon>Anacardiaceae</taxon>
        <taxon>Pistacia</taxon>
    </lineage>
</organism>
<sequence length="63" mass="6898">MAVQLPDGSHTLVTHIGTVHCSPSLILTNVFHIPSFKFNLLSISQLTNSTNCDVFFSSSECIF</sequence>
<accession>A0ACC1AHP7</accession>
<reference evidence="2" key="1">
    <citation type="journal article" date="2023" name="G3 (Bethesda)">
        <title>Genome assembly and association tests identify interacting loci associated with vigor, precocity, and sex in interspecific pistachio rootstocks.</title>
        <authorList>
            <person name="Palmer W."/>
            <person name="Jacygrad E."/>
            <person name="Sagayaradj S."/>
            <person name="Cavanaugh K."/>
            <person name="Han R."/>
            <person name="Bertier L."/>
            <person name="Beede B."/>
            <person name="Kafkas S."/>
            <person name="Golino D."/>
            <person name="Preece J."/>
            <person name="Michelmore R."/>
        </authorList>
    </citation>
    <scope>NUCLEOTIDE SEQUENCE [LARGE SCALE GENOMIC DNA]</scope>
</reference>
<keyword evidence="2" id="KW-1185">Reference proteome</keyword>
<name>A0ACC1AHP7_9ROSI</name>
<gene>
    <name evidence="1" type="ORF">Patl1_07466</name>
</gene>
<evidence type="ECO:0000313" key="1">
    <source>
        <dbReference type="EMBL" id="KAJ0085501.1"/>
    </source>
</evidence>